<dbReference type="Gene3D" id="3.40.50.300">
    <property type="entry name" value="P-loop containing nucleotide triphosphate hydrolases"/>
    <property type="match status" value="1"/>
</dbReference>
<accession>A0A382LP97</accession>
<sequence>MNPANIPFLVAVTGPTSSGKSSLALWLAEMLGGELICCDSMQVYRGLDIGTAKPTPAERIRIAHHLLDIVNIDEIFSAGDFVRETERIIKELQSRNKVPILVGGTGLYLRSLLFGLSQIPEISPETKIQVNELKSGGGTRACWQRLKELDPSGAEKLHPNDSSRIMRALEVILSTGKPLSSFQQIEAPSNQRYSFYGMVCDRPREELYERINNKTLEMLEQGWIDEVRSLLDDYPDHLKPLQSIGYREIILHLKGELTESELIPLIKQRTRQYAKRQLTWFRRESHLIWKHPDDKQRILEECRVCLEKIGQNLA</sequence>
<organism evidence="10">
    <name type="scientific">marine metagenome</name>
    <dbReference type="NCBI Taxonomy" id="408172"/>
    <lineage>
        <taxon>unclassified sequences</taxon>
        <taxon>metagenomes</taxon>
        <taxon>ecological metagenomes</taxon>
    </lineage>
</organism>
<dbReference type="EC" id="2.5.1.75" evidence="3"/>
<protein>
    <recommendedName>
        <fullName evidence="3">tRNA dimethylallyltransferase</fullName>
        <ecNumber evidence="3">2.5.1.75</ecNumber>
    </recommendedName>
</protein>
<evidence type="ECO:0000256" key="7">
    <source>
        <dbReference type="ARBA" id="ARBA00022840"/>
    </source>
</evidence>
<proteinExistence type="inferred from homology"/>
<comment type="cofactor">
    <cofactor evidence="1">
        <name>Mg(2+)</name>
        <dbReference type="ChEBI" id="CHEBI:18420"/>
    </cofactor>
</comment>
<dbReference type="HAMAP" id="MF_00185">
    <property type="entry name" value="IPP_trans"/>
    <property type="match status" value="1"/>
</dbReference>
<dbReference type="InterPro" id="IPR018022">
    <property type="entry name" value="IPT"/>
</dbReference>
<evidence type="ECO:0000256" key="2">
    <source>
        <dbReference type="ARBA" id="ARBA00005842"/>
    </source>
</evidence>
<dbReference type="SUPFAM" id="SSF52540">
    <property type="entry name" value="P-loop containing nucleoside triphosphate hydrolases"/>
    <property type="match status" value="2"/>
</dbReference>
<dbReference type="Pfam" id="PF01715">
    <property type="entry name" value="IPPT"/>
    <property type="match status" value="1"/>
</dbReference>
<keyword evidence="6" id="KW-0547">Nucleotide-binding</keyword>
<evidence type="ECO:0000313" key="10">
    <source>
        <dbReference type="EMBL" id="SVC37575.1"/>
    </source>
</evidence>
<dbReference type="InterPro" id="IPR039657">
    <property type="entry name" value="Dimethylallyltransferase"/>
</dbReference>
<comment type="catalytic activity">
    <reaction evidence="9">
        <text>adenosine(37) in tRNA + dimethylallyl diphosphate = N(6)-dimethylallyladenosine(37) in tRNA + diphosphate</text>
        <dbReference type="Rhea" id="RHEA:26482"/>
        <dbReference type="Rhea" id="RHEA-COMP:10162"/>
        <dbReference type="Rhea" id="RHEA-COMP:10375"/>
        <dbReference type="ChEBI" id="CHEBI:33019"/>
        <dbReference type="ChEBI" id="CHEBI:57623"/>
        <dbReference type="ChEBI" id="CHEBI:74411"/>
        <dbReference type="ChEBI" id="CHEBI:74415"/>
        <dbReference type="EC" id="2.5.1.75"/>
    </reaction>
</comment>
<evidence type="ECO:0000256" key="5">
    <source>
        <dbReference type="ARBA" id="ARBA00022694"/>
    </source>
</evidence>
<evidence type="ECO:0000256" key="6">
    <source>
        <dbReference type="ARBA" id="ARBA00022741"/>
    </source>
</evidence>
<evidence type="ECO:0000256" key="3">
    <source>
        <dbReference type="ARBA" id="ARBA00012665"/>
    </source>
</evidence>
<keyword evidence="4" id="KW-0808">Transferase</keyword>
<evidence type="ECO:0000256" key="9">
    <source>
        <dbReference type="ARBA" id="ARBA00049563"/>
    </source>
</evidence>
<dbReference type="NCBIfam" id="TIGR00174">
    <property type="entry name" value="miaA"/>
    <property type="match status" value="1"/>
</dbReference>
<name>A0A382LP97_9ZZZZ</name>
<dbReference type="GO" id="GO:0006400">
    <property type="term" value="P:tRNA modification"/>
    <property type="evidence" value="ECO:0007669"/>
    <property type="project" value="TreeGrafter"/>
</dbReference>
<evidence type="ECO:0000256" key="4">
    <source>
        <dbReference type="ARBA" id="ARBA00022679"/>
    </source>
</evidence>
<dbReference type="PANTHER" id="PTHR11088">
    <property type="entry name" value="TRNA DIMETHYLALLYLTRANSFERASE"/>
    <property type="match status" value="1"/>
</dbReference>
<reference evidence="10" key="1">
    <citation type="submission" date="2018-05" db="EMBL/GenBank/DDBJ databases">
        <authorList>
            <person name="Lanie J.A."/>
            <person name="Ng W.-L."/>
            <person name="Kazmierczak K.M."/>
            <person name="Andrzejewski T.M."/>
            <person name="Davidsen T.M."/>
            <person name="Wayne K.J."/>
            <person name="Tettelin H."/>
            <person name="Glass J.I."/>
            <person name="Rusch D."/>
            <person name="Podicherti R."/>
            <person name="Tsui H.-C.T."/>
            <person name="Winkler M.E."/>
        </authorList>
    </citation>
    <scope>NUCLEOTIDE SEQUENCE</scope>
</reference>
<keyword evidence="8" id="KW-0460">Magnesium</keyword>
<keyword evidence="5" id="KW-0819">tRNA processing</keyword>
<dbReference type="GO" id="GO:0052381">
    <property type="term" value="F:tRNA dimethylallyltransferase activity"/>
    <property type="evidence" value="ECO:0007669"/>
    <property type="project" value="UniProtKB-EC"/>
</dbReference>
<evidence type="ECO:0000256" key="8">
    <source>
        <dbReference type="ARBA" id="ARBA00022842"/>
    </source>
</evidence>
<comment type="similarity">
    <text evidence="2">Belongs to the IPP transferase family.</text>
</comment>
<dbReference type="EMBL" id="UINC01087850">
    <property type="protein sequence ID" value="SVC37575.1"/>
    <property type="molecule type" value="Genomic_DNA"/>
</dbReference>
<dbReference type="AlphaFoldDB" id="A0A382LP97"/>
<gene>
    <name evidence="10" type="ORF">METZ01_LOCUS290429</name>
</gene>
<evidence type="ECO:0000256" key="1">
    <source>
        <dbReference type="ARBA" id="ARBA00001946"/>
    </source>
</evidence>
<dbReference type="GO" id="GO:0005524">
    <property type="term" value="F:ATP binding"/>
    <property type="evidence" value="ECO:0007669"/>
    <property type="project" value="UniProtKB-KW"/>
</dbReference>
<keyword evidence="7" id="KW-0067">ATP-binding</keyword>
<dbReference type="InterPro" id="IPR027417">
    <property type="entry name" value="P-loop_NTPase"/>
</dbReference>
<dbReference type="PANTHER" id="PTHR11088:SF60">
    <property type="entry name" value="TRNA DIMETHYLALLYLTRANSFERASE"/>
    <property type="match status" value="1"/>
</dbReference>
<dbReference type="Gene3D" id="1.10.20.140">
    <property type="match status" value="1"/>
</dbReference>